<organism evidence="1 2">
    <name type="scientific">Melia azedarach</name>
    <name type="common">Chinaberry tree</name>
    <dbReference type="NCBI Taxonomy" id="155640"/>
    <lineage>
        <taxon>Eukaryota</taxon>
        <taxon>Viridiplantae</taxon>
        <taxon>Streptophyta</taxon>
        <taxon>Embryophyta</taxon>
        <taxon>Tracheophyta</taxon>
        <taxon>Spermatophyta</taxon>
        <taxon>Magnoliopsida</taxon>
        <taxon>eudicotyledons</taxon>
        <taxon>Gunneridae</taxon>
        <taxon>Pentapetalae</taxon>
        <taxon>rosids</taxon>
        <taxon>malvids</taxon>
        <taxon>Sapindales</taxon>
        <taxon>Meliaceae</taxon>
        <taxon>Melia</taxon>
    </lineage>
</organism>
<name>A0ACC1Y887_MELAZ</name>
<accession>A0ACC1Y887</accession>
<sequence length="1094" mass="124463">MSTERLIVQNSRSDDHHPMHQTVSALPRYNSSMQCVEHERIFEELPKATIVAVSRPDTSDISPMLLSYTIELQYKQFKWCLVKKASQVLHLHFAVKKRAIINELHEKQEQVKEWLQSLGIVDQVTAVQDDDEPDDGALPLHHSESVRNRYVPSIAALSILRPALGRLQTIADREKVAMQSYLNHFLGNIDIINSREVCKFLEVSRLSFAEEYGPKLKEGYVMVKHLSKISKAENNTIRCTDCCFGFCSNNWQKVWAVLKPGFLVLLEDPFNTKLLDIIVFDVLPNANGNGGSEMYLASQIKESNPLRYSFKVSCANRSINVRSTSSGKVKAWVAAINDAALRPLDGWCHPHRFGSFAPPRGSIEDGSQAQWFIDGQAAFEAIASSIEGAKSQIFITGWWLCPELYLRRPFENHSSSRLDALLEAKAKEGVQIYILLYKEVSIALKINSMYSKKRLLKINENVKVLRHPDHFSTGVYLWSHHEKLVIVDYRICFIGGLDLCFGRYDTIEHKVGDCPPSLWPGKDYYNPRESEPNSWEDTMKDELERAKYPRMPWHDVHCALWGPPCRDIARHFVQRWNHAKRSKAPNEQNIPLLIPHHHMVLPHYMGRSREIDIENKTKENQKDVSGRDSFSSQSPLEDIPLLLPQEADKPVVPNVDHKLNGLNTTEEQKAEALAPNRQMIGFADDFDAVDFHHEMNSNSVPEFGFKTSEECWETSKEGDHDIYISECGQVGPRLACRSQIIRSISQWSAGTTQTEDSIHSAYCSLIESAEHFVYIENQFFISGLSGDEIIQNRVSEALYRRIMRAHKEQKCFRVIIVLPLIPGFQGGIDDGGAATVRAIIHWQYRTISSEKTSILHNLRMLLGPKTQDYISFYGLRSYGRLCDGGPVATSQVYVHSKLVIIDDRAALIGSSNINDRSLLGSRDSEIGVLIEDTEFLESSMNGVPWKAGKFSYSLRCSLWSEHLGLHSGEMDRISDPIADTTYRDLWLATAKENTMIYQDVFDCIPNELIHSRAALRQSMNQRKEKLGHTTIDLGIAPEKLETNENGEIKVTDPMERLKSVRGHLVSFPLQFMCQEDLRPVFNESEFYASSQVFH</sequence>
<evidence type="ECO:0000313" key="1">
    <source>
        <dbReference type="EMBL" id="KAJ4719387.1"/>
    </source>
</evidence>
<dbReference type="Proteomes" id="UP001164539">
    <property type="component" value="Chromosome 4"/>
</dbReference>
<keyword evidence="2" id="KW-1185">Reference proteome</keyword>
<evidence type="ECO:0000313" key="2">
    <source>
        <dbReference type="Proteomes" id="UP001164539"/>
    </source>
</evidence>
<dbReference type="EMBL" id="CM051397">
    <property type="protein sequence ID" value="KAJ4719387.1"/>
    <property type="molecule type" value="Genomic_DNA"/>
</dbReference>
<proteinExistence type="predicted"/>
<protein>
    <submittedName>
        <fullName evidence="1">Phospholipase</fullName>
    </submittedName>
</protein>
<comment type="caution">
    <text evidence="1">The sequence shown here is derived from an EMBL/GenBank/DDBJ whole genome shotgun (WGS) entry which is preliminary data.</text>
</comment>
<gene>
    <name evidence="1" type="ORF">OWV82_007373</name>
</gene>
<reference evidence="1 2" key="1">
    <citation type="journal article" date="2023" name="Science">
        <title>Complex scaffold remodeling in plant triterpene biosynthesis.</title>
        <authorList>
            <person name="De La Pena R."/>
            <person name="Hodgson H."/>
            <person name="Liu J.C."/>
            <person name="Stephenson M.J."/>
            <person name="Martin A.C."/>
            <person name="Owen C."/>
            <person name="Harkess A."/>
            <person name="Leebens-Mack J."/>
            <person name="Jimenez L.E."/>
            <person name="Osbourn A."/>
            <person name="Sattely E.S."/>
        </authorList>
    </citation>
    <scope>NUCLEOTIDE SEQUENCE [LARGE SCALE GENOMIC DNA]</scope>
    <source>
        <strain evidence="2">cv. JPN11</strain>
        <tissue evidence="1">Leaf</tissue>
    </source>
</reference>